<dbReference type="Pfam" id="PF12697">
    <property type="entry name" value="Abhydrolase_6"/>
    <property type="match status" value="1"/>
</dbReference>
<name>A0A366LLZ4_9ACTN</name>
<dbReference type="InterPro" id="IPR000073">
    <property type="entry name" value="AB_hydrolase_1"/>
</dbReference>
<dbReference type="Proteomes" id="UP000253303">
    <property type="component" value="Unassembled WGS sequence"/>
</dbReference>
<dbReference type="GO" id="GO:0003824">
    <property type="term" value="F:catalytic activity"/>
    <property type="evidence" value="ECO:0007669"/>
    <property type="project" value="UniProtKB-ARBA"/>
</dbReference>
<sequence>MTGAGLVRRGAPEAPAVLFIHPANLRAACWTAVIEHLPDDWNCVAIDLSGHGGSARTTAYSVPGWAAECAELIPTLGLRPVHVVGASAGAPVAVELALAHPGLVATLTTVGGAFEALGEAEIGELAELILAGGGSSALAAVIAAEPGLDEAARRRVMADVSVNDAAETIAIWRTAGPAEGLSKAHRLSCRTLAVVGELDAGCPPAGSAAFANATGGRLAVLPGHGHLPMYSAPAELAHLIREHLSEGK</sequence>
<accession>A0A366LLZ4</accession>
<keyword evidence="3" id="KW-1185">Reference proteome</keyword>
<comment type="caution">
    <text evidence="2">The sequence shown here is derived from an EMBL/GenBank/DDBJ whole genome shotgun (WGS) entry which is preliminary data.</text>
</comment>
<protein>
    <recommendedName>
        <fullName evidence="1">AB hydrolase-1 domain-containing protein</fullName>
    </recommendedName>
</protein>
<dbReference type="PANTHER" id="PTHR43798:SF33">
    <property type="entry name" value="HYDROLASE, PUTATIVE (AFU_ORTHOLOGUE AFUA_2G14860)-RELATED"/>
    <property type="match status" value="1"/>
</dbReference>
<dbReference type="RefSeq" id="WP_113985640.1">
    <property type="nucleotide sequence ID" value="NZ_QMEY01000027.1"/>
</dbReference>
<evidence type="ECO:0000313" key="3">
    <source>
        <dbReference type="Proteomes" id="UP000253303"/>
    </source>
</evidence>
<dbReference type="AlphaFoldDB" id="A0A366LLZ4"/>
<dbReference type="Gene3D" id="3.40.50.1820">
    <property type="entry name" value="alpha/beta hydrolase"/>
    <property type="match status" value="1"/>
</dbReference>
<organism evidence="2 3">
    <name type="scientific">Spongiactinospora rosea</name>
    <dbReference type="NCBI Taxonomy" id="2248750"/>
    <lineage>
        <taxon>Bacteria</taxon>
        <taxon>Bacillati</taxon>
        <taxon>Actinomycetota</taxon>
        <taxon>Actinomycetes</taxon>
        <taxon>Streptosporangiales</taxon>
        <taxon>Streptosporangiaceae</taxon>
        <taxon>Spongiactinospora</taxon>
    </lineage>
</organism>
<dbReference type="GO" id="GO:0016020">
    <property type="term" value="C:membrane"/>
    <property type="evidence" value="ECO:0007669"/>
    <property type="project" value="TreeGrafter"/>
</dbReference>
<evidence type="ECO:0000313" key="2">
    <source>
        <dbReference type="EMBL" id="RBQ14945.1"/>
    </source>
</evidence>
<dbReference type="InterPro" id="IPR029058">
    <property type="entry name" value="AB_hydrolase_fold"/>
</dbReference>
<dbReference type="PANTHER" id="PTHR43798">
    <property type="entry name" value="MONOACYLGLYCEROL LIPASE"/>
    <property type="match status" value="1"/>
</dbReference>
<gene>
    <name evidence="2" type="ORF">DP939_37795</name>
</gene>
<dbReference type="OrthoDB" id="5495375at2"/>
<reference evidence="2 3" key="1">
    <citation type="submission" date="2018-06" db="EMBL/GenBank/DDBJ databases">
        <title>Sphaerisporangium craniellae sp. nov., isolated from a marine sponge in the South China Sea.</title>
        <authorList>
            <person name="Li L."/>
        </authorList>
    </citation>
    <scope>NUCLEOTIDE SEQUENCE [LARGE SCALE GENOMIC DNA]</scope>
    <source>
        <strain evidence="2 3">LHW63015</strain>
    </source>
</reference>
<dbReference type="InterPro" id="IPR050266">
    <property type="entry name" value="AB_hydrolase_sf"/>
</dbReference>
<dbReference type="EMBL" id="QMEY01000027">
    <property type="protein sequence ID" value="RBQ14945.1"/>
    <property type="molecule type" value="Genomic_DNA"/>
</dbReference>
<evidence type="ECO:0000259" key="1">
    <source>
        <dbReference type="Pfam" id="PF12697"/>
    </source>
</evidence>
<proteinExistence type="predicted"/>
<dbReference type="SUPFAM" id="SSF53474">
    <property type="entry name" value="alpha/beta-Hydrolases"/>
    <property type="match status" value="1"/>
</dbReference>
<feature type="domain" description="AB hydrolase-1" evidence="1">
    <location>
        <begin position="17"/>
        <end position="238"/>
    </location>
</feature>